<dbReference type="InterPro" id="IPR005162">
    <property type="entry name" value="Retrotrans_gag_dom"/>
</dbReference>
<dbReference type="EMBL" id="BJWL01000023">
    <property type="protein sequence ID" value="GFZ12753.1"/>
    <property type="molecule type" value="Genomic_DNA"/>
</dbReference>
<evidence type="ECO:0000313" key="4">
    <source>
        <dbReference type="Proteomes" id="UP000585474"/>
    </source>
</evidence>
<sequence length="214" mass="23950">MDARLDAINTGGGVPVTVDTLVRQTEPPFTERILRAKVSSRFKLPHQLGGSARSWFRKLPLETIDSFGDLSRLFVANFMSCRIRQKNASHLFTVHQKETEFLKDYVKQFNQVVLEVENPNDKVVIMAMMEGLWPGPLFDSLSKNVSETLSTLPNKADKYIAAEECRGQACSRKSNMRNSSSGPEKSRLTLGRETGTSIVNSTETMPIIRKIASN</sequence>
<reference evidence="3 4" key="1">
    <citation type="submission" date="2019-07" db="EMBL/GenBank/DDBJ databases">
        <title>De Novo Assembly of kiwifruit Actinidia rufa.</title>
        <authorList>
            <person name="Sugita-Konishi S."/>
            <person name="Sato K."/>
            <person name="Mori E."/>
            <person name="Abe Y."/>
            <person name="Kisaki G."/>
            <person name="Hamano K."/>
            <person name="Suezawa K."/>
            <person name="Otani M."/>
            <person name="Fukuda T."/>
            <person name="Manabe T."/>
            <person name="Gomi K."/>
            <person name="Tabuchi M."/>
            <person name="Akimitsu K."/>
            <person name="Kataoka I."/>
        </authorList>
    </citation>
    <scope>NUCLEOTIDE SEQUENCE [LARGE SCALE GENOMIC DNA]</scope>
    <source>
        <strain evidence="4">cv. Fuchu</strain>
    </source>
</reference>
<dbReference type="PANTHER" id="PTHR33223">
    <property type="entry name" value="CCHC-TYPE DOMAIN-CONTAINING PROTEIN"/>
    <property type="match status" value="1"/>
</dbReference>
<comment type="caution">
    <text evidence="3">The sequence shown here is derived from an EMBL/GenBank/DDBJ whole genome shotgun (WGS) entry which is preliminary data.</text>
</comment>
<dbReference type="OrthoDB" id="1752139at2759"/>
<evidence type="ECO:0000313" key="3">
    <source>
        <dbReference type="EMBL" id="GFZ12753.1"/>
    </source>
</evidence>
<feature type="region of interest" description="Disordered" evidence="1">
    <location>
        <begin position="170"/>
        <end position="192"/>
    </location>
</feature>
<dbReference type="Pfam" id="PF03732">
    <property type="entry name" value="Retrotrans_gag"/>
    <property type="match status" value="1"/>
</dbReference>
<protein>
    <recommendedName>
        <fullName evidence="2">Retrotransposon gag domain-containing protein</fullName>
    </recommendedName>
</protein>
<keyword evidence="4" id="KW-1185">Reference proteome</keyword>
<dbReference type="AlphaFoldDB" id="A0A7J0GPP4"/>
<gene>
    <name evidence="3" type="ORF">Acr_23g0011380</name>
</gene>
<feature type="domain" description="Retrotransposon gag" evidence="2">
    <location>
        <begin position="45"/>
        <end position="134"/>
    </location>
</feature>
<proteinExistence type="predicted"/>
<name>A0A7J0GPP4_9ERIC</name>
<dbReference type="Proteomes" id="UP000585474">
    <property type="component" value="Unassembled WGS sequence"/>
</dbReference>
<feature type="compositionally biased region" description="Polar residues" evidence="1">
    <location>
        <begin position="171"/>
        <end position="183"/>
    </location>
</feature>
<accession>A0A7J0GPP4</accession>
<evidence type="ECO:0000259" key="2">
    <source>
        <dbReference type="Pfam" id="PF03732"/>
    </source>
</evidence>
<dbReference type="PANTHER" id="PTHR33223:SF10">
    <property type="entry name" value="AMINOTRANSFERASE-LIKE PLANT MOBILE DOMAIN-CONTAINING PROTEIN"/>
    <property type="match status" value="1"/>
</dbReference>
<evidence type="ECO:0000256" key="1">
    <source>
        <dbReference type="SAM" id="MobiDB-lite"/>
    </source>
</evidence>
<organism evidence="3 4">
    <name type="scientific">Actinidia rufa</name>
    <dbReference type="NCBI Taxonomy" id="165716"/>
    <lineage>
        <taxon>Eukaryota</taxon>
        <taxon>Viridiplantae</taxon>
        <taxon>Streptophyta</taxon>
        <taxon>Embryophyta</taxon>
        <taxon>Tracheophyta</taxon>
        <taxon>Spermatophyta</taxon>
        <taxon>Magnoliopsida</taxon>
        <taxon>eudicotyledons</taxon>
        <taxon>Gunneridae</taxon>
        <taxon>Pentapetalae</taxon>
        <taxon>asterids</taxon>
        <taxon>Ericales</taxon>
        <taxon>Actinidiaceae</taxon>
        <taxon>Actinidia</taxon>
    </lineage>
</organism>